<accession>A0A9P0GU96</accession>
<dbReference type="Pfam" id="PF01092">
    <property type="entry name" value="Ribosomal_S6e"/>
    <property type="match status" value="1"/>
</dbReference>
<feature type="compositionally biased region" description="Basic residues" evidence="5">
    <location>
        <begin position="218"/>
        <end position="237"/>
    </location>
</feature>
<dbReference type="OrthoDB" id="10260596at2759"/>
<name>A0A9P0GU96_PHACE</name>
<keyword evidence="2 4" id="KW-0689">Ribosomal protein</keyword>
<reference evidence="6" key="1">
    <citation type="submission" date="2022-01" db="EMBL/GenBank/DDBJ databases">
        <authorList>
            <person name="King R."/>
        </authorList>
    </citation>
    <scope>NUCLEOTIDE SEQUENCE</scope>
</reference>
<dbReference type="SMART" id="SM01405">
    <property type="entry name" value="Ribosomal_S6e"/>
    <property type="match status" value="1"/>
</dbReference>
<evidence type="ECO:0000256" key="5">
    <source>
        <dbReference type="SAM" id="MobiDB-lite"/>
    </source>
</evidence>
<evidence type="ECO:0000313" key="6">
    <source>
        <dbReference type="EMBL" id="CAH1155159.1"/>
    </source>
</evidence>
<reference evidence="6" key="2">
    <citation type="submission" date="2022-10" db="EMBL/GenBank/DDBJ databases">
        <authorList>
            <consortium name="ENA_rothamsted_submissions"/>
            <consortium name="culmorum"/>
            <person name="King R."/>
        </authorList>
    </citation>
    <scope>NUCLEOTIDE SEQUENCE</scope>
</reference>
<organism evidence="6 7">
    <name type="scientific">Phaedon cochleariae</name>
    <name type="common">Mustard beetle</name>
    <dbReference type="NCBI Taxonomy" id="80249"/>
    <lineage>
        <taxon>Eukaryota</taxon>
        <taxon>Metazoa</taxon>
        <taxon>Ecdysozoa</taxon>
        <taxon>Arthropoda</taxon>
        <taxon>Hexapoda</taxon>
        <taxon>Insecta</taxon>
        <taxon>Pterygota</taxon>
        <taxon>Neoptera</taxon>
        <taxon>Endopterygota</taxon>
        <taxon>Coleoptera</taxon>
        <taxon>Polyphaga</taxon>
        <taxon>Cucujiformia</taxon>
        <taxon>Chrysomeloidea</taxon>
        <taxon>Chrysomelidae</taxon>
        <taxon>Chrysomelinae</taxon>
        <taxon>Chrysomelini</taxon>
        <taxon>Phaedon</taxon>
    </lineage>
</organism>
<protein>
    <recommendedName>
        <fullName evidence="4">40S ribosomal protein S6</fullName>
    </recommendedName>
</protein>
<dbReference type="EMBL" id="OU896723">
    <property type="protein sequence ID" value="CAH1155159.1"/>
    <property type="molecule type" value="Genomic_DNA"/>
</dbReference>
<dbReference type="InterPro" id="IPR014401">
    <property type="entry name" value="Ribosomal_eS6-like"/>
</dbReference>
<dbReference type="Gene3D" id="1.20.5.2650">
    <property type="match status" value="1"/>
</dbReference>
<feature type="region of interest" description="Disordered" evidence="5">
    <location>
        <begin position="218"/>
        <end position="251"/>
    </location>
</feature>
<dbReference type="GO" id="GO:1990904">
    <property type="term" value="C:ribonucleoprotein complex"/>
    <property type="evidence" value="ECO:0007669"/>
    <property type="project" value="UniProtKB-KW"/>
</dbReference>
<evidence type="ECO:0000256" key="3">
    <source>
        <dbReference type="ARBA" id="ARBA00023274"/>
    </source>
</evidence>
<evidence type="ECO:0000256" key="4">
    <source>
        <dbReference type="PIRNR" id="PIRNR002129"/>
    </source>
</evidence>
<dbReference type="InterPro" id="IPR001377">
    <property type="entry name" value="Ribosomal_eS6"/>
</dbReference>
<evidence type="ECO:0000313" key="7">
    <source>
        <dbReference type="Proteomes" id="UP001153737"/>
    </source>
</evidence>
<dbReference type="PANTHER" id="PTHR11502">
    <property type="entry name" value="40S RIBOSOMAL PROTEIN S6"/>
    <property type="match status" value="1"/>
</dbReference>
<dbReference type="InterPro" id="IPR018282">
    <property type="entry name" value="Ribosomal_eS6_CS"/>
</dbReference>
<dbReference type="AlphaFoldDB" id="A0A9P0GU96"/>
<dbReference type="GO" id="GO:0003735">
    <property type="term" value="F:structural constituent of ribosome"/>
    <property type="evidence" value="ECO:0007669"/>
    <property type="project" value="InterPro"/>
</dbReference>
<keyword evidence="7" id="KW-1185">Reference proteome</keyword>
<evidence type="ECO:0000256" key="2">
    <source>
        <dbReference type="ARBA" id="ARBA00022980"/>
    </source>
</evidence>
<keyword evidence="3 4" id="KW-0687">Ribonucleoprotein</keyword>
<evidence type="ECO:0000256" key="1">
    <source>
        <dbReference type="ARBA" id="ARBA00009312"/>
    </source>
</evidence>
<dbReference type="GO" id="GO:0006412">
    <property type="term" value="P:translation"/>
    <property type="evidence" value="ECO:0007669"/>
    <property type="project" value="InterPro"/>
</dbReference>
<sequence>MKLNVSYPATGCQKLFEVVDEHKIRIFYEKRMGQEVEADLLGDEWKGYILKIAGGNDKQGFPMKQGVLTNSRVRLLLSKGHSCYRPRRTGERKRKSVRGCIVDGNLSVLALVIVRKGEQEIPDLTDKTVPRRLGPKRASRIRKLFNLTKEDDVRQYVVKRPLEPKEGKESKKQRFKAPKIQRLITPSVLQRKRHRLALKKRRCLKRKEQGDAYAKLLAQRKKESKARRELVKRRRSASMRDSKSSNQSGQK</sequence>
<dbReference type="PIRSF" id="PIRSF002129">
    <property type="entry name" value="Ribosom_S6_euk"/>
    <property type="match status" value="1"/>
</dbReference>
<dbReference type="Proteomes" id="UP001153737">
    <property type="component" value="Chromosome 17"/>
</dbReference>
<proteinExistence type="inferred from homology"/>
<gene>
    <name evidence="6" type="ORF">PHAECO_LOCUS5836</name>
</gene>
<dbReference type="PROSITE" id="PS00578">
    <property type="entry name" value="RIBOSOMAL_S6E"/>
    <property type="match status" value="1"/>
</dbReference>
<dbReference type="GO" id="GO:0005840">
    <property type="term" value="C:ribosome"/>
    <property type="evidence" value="ECO:0007669"/>
    <property type="project" value="UniProtKB-KW"/>
</dbReference>
<comment type="similarity">
    <text evidence="1 4">Belongs to the eukaryotic ribosomal protein eS6 family.</text>
</comment>